<evidence type="ECO:0000313" key="2">
    <source>
        <dbReference type="EMBL" id="JAS13954.1"/>
    </source>
</evidence>
<dbReference type="AlphaFoldDB" id="A0A1B6DQT8"/>
<dbReference type="EMBL" id="GEDC01023344">
    <property type="protein sequence ID" value="JAS13954.1"/>
    <property type="molecule type" value="Transcribed_RNA"/>
</dbReference>
<reference evidence="3" key="1">
    <citation type="submission" date="2015-12" db="EMBL/GenBank/DDBJ databases">
        <title>De novo transcriptome assembly of four potential Pierce s Disease insect vectors from Arizona vineyards.</title>
        <authorList>
            <person name="Tassone E.E."/>
        </authorList>
    </citation>
    <scope>NUCLEOTIDE SEQUENCE</scope>
</reference>
<organism evidence="3">
    <name type="scientific">Clastoptera arizonana</name>
    <name type="common">Arizona spittle bug</name>
    <dbReference type="NCBI Taxonomy" id="38151"/>
    <lineage>
        <taxon>Eukaryota</taxon>
        <taxon>Metazoa</taxon>
        <taxon>Ecdysozoa</taxon>
        <taxon>Arthropoda</taxon>
        <taxon>Hexapoda</taxon>
        <taxon>Insecta</taxon>
        <taxon>Pterygota</taxon>
        <taxon>Neoptera</taxon>
        <taxon>Paraneoptera</taxon>
        <taxon>Hemiptera</taxon>
        <taxon>Auchenorrhyncha</taxon>
        <taxon>Cercopoidea</taxon>
        <taxon>Clastopteridae</taxon>
        <taxon>Clastoptera</taxon>
    </lineage>
</organism>
<gene>
    <name evidence="3" type="ORF">g.381</name>
    <name evidence="2" type="ORF">g.382</name>
</gene>
<dbReference type="EMBL" id="GEDC01009268">
    <property type="protein sequence ID" value="JAS28030.1"/>
    <property type="molecule type" value="Transcribed_RNA"/>
</dbReference>
<evidence type="ECO:0000313" key="3">
    <source>
        <dbReference type="EMBL" id="JAS28030.1"/>
    </source>
</evidence>
<dbReference type="InterPro" id="IPR029526">
    <property type="entry name" value="PGBD"/>
</dbReference>
<feature type="domain" description="PiggyBac transposable element-derived protein" evidence="1">
    <location>
        <begin position="3"/>
        <end position="96"/>
    </location>
</feature>
<sequence>MNRIIKHSNEEIDRIRGNYYAQTSYTGPLGLEEMKAFLAVLVNSAVSKDNHLSVRELFDSEYSRSCYKSIMSSDRFEFLVTCLRFDAKETRIERKKLTLLLP</sequence>
<proteinExistence type="predicted"/>
<accession>A0A1B6DQT8</accession>
<protein>
    <recommendedName>
        <fullName evidence="1">PiggyBac transposable element-derived protein domain-containing protein</fullName>
    </recommendedName>
</protein>
<evidence type="ECO:0000259" key="1">
    <source>
        <dbReference type="Pfam" id="PF13843"/>
    </source>
</evidence>
<name>A0A1B6DQT8_9HEMI</name>
<dbReference type="Pfam" id="PF13843">
    <property type="entry name" value="DDE_Tnp_1_7"/>
    <property type="match status" value="1"/>
</dbReference>